<dbReference type="Gene3D" id="1.25.40.590">
    <property type="entry name" value="Type IV / VI secretion system, DotU"/>
    <property type="match status" value="1"/>
</dbReference>
<dbReference type="EMBL" id="JAQNDK010000002">
    <property type="protein sequence ID" value="MDC0680241.1"/>
    <property type="molecule type" value="Genomic_DNA"/>
</dbReference>
<evidence type="ECO:0000313" key="2">
    <source>
        <dbReference type="Proteomes" id="UP001217485"/>
    </source>
</evidence>
<comment type="caution">
    <text evidence="1">The sequence shown here is derived from an EMBL/GenBank/DDBJ whole genome shotgun (WGS) entry which is preliminary data.</text>
</comment>
<organism evidence="1 2">
    <name type="scientific">Sorangium atrum</name>
    <dbReference type="NCBI Taxonomy" id="2995308"/>
    <lineage>
        <taxon>Bacteria</taxon>
        <taxon>Pseudomonadati</taxon>
        <taxon>Myxococcota</taxon>
        <taxon>Polyangia</taxon>
        <taxon>Polyangiales</taxon>
        <taxon>Polyangiaceae</taxon>
        <taxon>Sorangium</taxon>
    </lineage>
</organism>
<gene>
    <name evidence="1" type="ORF">POL72_21040</name>
</gene>
<dbReference type="InterPro" id="IPR038522">
    <property type="entry name" value="T4/T6SS_DotU_sf"/>
</dbReference>
<name>A0ABT5C4W3_9BACT</name>
<evidence type="ECO:0000313" key="1">
    <source>
        <dbReference type="EMBL" id="MDC0680241.1"/>
    </source>
</evidence>
<reference evidence="1 2" key="1">
    <citation type="submission" date="2023-01" db="EMBL/GenBank/DDBJ databases">
        <title>Minimal conservation of predation-associated metabolite biosynthetic gene clusters underscores biosynthetic potential of Myxococcota including descriptions for ten novel species: Archangium lansinium sp. nov., Myxococcus landrumus sp. nov., Nannocystis bai.</title>
        <authorList>
            <person name="Ahearne A."/>
            <person name="Stevens C."/>
            <person name="Dowd S."/>
        </authorList>
    </citation>
    <scope>NUCLEOTIDE SEQUENCE [LARGE SCALE GENOMIC DNA]</scope>
    <source>
        <strain evidence="1 2">WIWO2</strain>
    </source>
</reference>
<proteinExistence type="predicted"/>
<sequence length="217" mass="24022">MTQMGSPSSPAAAPREDGVLHLLREVTVAHAKLERIIEDAFDAGPGLPDLVVLSTDISDELDHLRGRVSRKTRAAPENVLLPLVCLYDERVLLRVAPLGGSEEWLRVQRRDYAPREDGGDLFFEELAPLVPRAEQLANQPPSDERDRVLLLLTLYRFCLSEGFTGGYAGAPDLLRERAEEVQSALRLLVPPAPRAAPLAIRQPPESWLARLRKALSL</sequence>
<protein>
    <submittedName>
        <fullName evidence="1">DotU family type IV/VI secretion system protein</fullName>
    </submittedName>
</protein>
<accession>A0ABT5C4W3</accession>
<dbReference type="Proteomes" id="UP001217485">
    <property type="component" value="Unassembled WGS sequence"/>
</dbReference>
<keyword evidence="2" id="KW-1185">Reference proteome</keyword>
<dbReference type="RefSeq" id="WP_272097274.1">
    <property type="nucleotide sequence ID" value="NZ_JAQNDK010000002.1"/>
</dbReference>